<reference evidence="2" key="1">
    <citation type="submission" date="2017-06" db="EMBL/GenBank/DDBJ databases">
        <authorList>
            <person name="Cremers G."/>
        </authorList>
    </citation>
    <scope>NUCLEOTIDE SEQUENCE [LARGE SCALE GENOMIC DNA]</scope>
</reference>
<protein>
    <submittedName>
        <fullName evidence="1">Uncharacterized protein</fullName>
    </submittedName>
</protein>
<dbReference type="AlphaFoldDB" id="A0A284VRQ4"/>
<dbReference type="Proteomes" id="UP000218615">
    <property type="component" value="Unassembled WGS sequence"/>
</dbReference>
<accession>A0A284VRQ4</accession>
<organism evidence="1 2">
    <name type="scientific">Candidatus Methanoperedens nitratireducens</name>
    <dbReference type="NCBI Taxonomy" id="1392998"/>
    <lineage>
        <taxon>Archaea</taxon>
        <taxon>Methanobacteriati</taxon>
        <taxon>Methanobacteriota</taxon>
        <taxon>Stenosarchaea group</taxon>
        <taxon>Methanomicrobia</taxon>
        <taxon>Methanosarcinales</taxon>
        <taxon>ANME-2 cluster</taxon>
        <taxon>Candidatus Methanoperedentaceae</taxon>
        <taxon>Candidatus Methanoperedens</taxon>
    </lineage>
</organism>
<name>A0A284VRQ4_9EURY</name>
<evidence type="ECO:0000313" key="1">
    <source>
        <dbReference type="EMBL" id="SNQ61960.1"/>
    </source>
</evidence>
<proteinExistence type="predicted"/>
<keyword evidence="2" id="KW-1185">Reference proteome</keyword>
<evidence type="ECO:0000313" key="2">
    <source>
        <dbReference type="Proteomes" id="UP000218615"/>
    </source>
</evidence>
<sequence length="60" mass="7269">MTETGCKERKCPCRMWVNCSNYVDLQKQAWRLKNKEYDFDEWYRINFRAEIKMGDVAVNG</sequence>
<gene>
    <name evidence="1" type="ORF">MNV_560006</name>
</gene>
<dbReference type="EMBL" id="FZMP01000203">
    <property type="protein sequence ID" value="SNQ61960.1"/>
    <property type="molecule type" value="Genomic_DNA"/>
</dbReference>